<reference evidence="9 10" key="1">
    <citation type="submission" date="2018-03" db="EMBL/GenBank/DDBJ databases">
        <authorList>
            <person name="Keele B.F."/>
        </authorList>
    </citation>
    <scope>NUCLEOTIDE SEQUENCE [LARGE SCALE GENOMIC DNA]</scope>
    <source>
        <strain evidence="9 10">CECT 8626</strain>
    </source>
</reference>
<comment type="similarity">
    <text evidence="1 6">Belongs to the TRAFAC class TrmE-Era-EngA-EngB-Septin-like GTPase superfamily. TrmE GTPase family.</text>
</comment>
<dbReference type="PANTHER" id="PTHR42714">
    <property type="entry name" value="TRNA MODIFICATION GTPASE GTPBP3"/>
    <property type="match status" value="1"/>
</dbReference>
<feature type="binding site" evidence="6">
    <location>
        <position position="226"/>
    </location>
    <ligand>
        <name>Mg(2+)</name>
        <dbReference type="ChEBI" id="CHEBI:18420"/>
    </ligand>
</feature>
<dbReference type="Pfam" id="PF12631">
    <property type="entry name" value="MnmE_helical"/>
    <property type="match status" value="1"/>
</dbReference>
<dbReference type="Proteomes" id="UP000244924">
    <property type="component" value="Unassembled WGS sequence"/>
</dbReference>
<dbReference type="InterPro" id="IPR025867">
    <property type="entry name" value="MnmE_helical"/>
</dbReference>
<dbReference type="RefSeq" id="WP_108853648.1">
    <property type="nucleotide sequence ID" value="NZ_OMOQ01000002.1"/>
</dbReference>
<evidence type="ECO:0000256" key="1">
    <source>
        <dbReference type="ARBA" id="ARBA00011043"/>
    </source>
</evidence>
<feature type="binding site" evidence="6">
    <location>
        <position position="116"/>
    </location>
    <ligand>
        <name>(6S)-5-formyl-5,6,7,8-tetrahydrofolate</name>
        <dbReference type="ChEBI" id="CHEBI:57457"/>
    </ligand>
</feature>
<dbReference type="GO" id="GO:0004371">
    <property type="term" value="F:glycerone kinase activity"/>
    <property type="evidence" value="ECO:0007669"/>
    <property type="project" value="InterPro"/>
</dbReference>
<proteinExistence type="inferred from homology"/>
<feature type="binding site" evidence="6">
    <location>
        <position position="241"/>
    </location>
    <ligand>
        <name>K(+)</name>
        <dbReference type="ChEBI" id="CHEBI:29103"/>
    </ligand>
</feature>
<keyword evidence="6" id="KW-0460">Magnesium</keyword>
<dbReference type="InterPro" id="IPR018948">
    <property type="entry name" value="GTP-bd_TrmE_N"/>
</dbReference>
<dbReference type="GO" id="GO:0030488">
    <property type="term" value="P:tRNA methylation"/>
    <property type="evidence" value="ECO:0007669"/>
    <property type="project" value="TreeGrafter"/>
</dbReference>
<dbReference type="InterPro" id="IPR005225">
    <property type="entry name" value="Small_GTP-bd"/>
</dbReference>
<dbReference type="GO" id="GO:0046872">
    <property type="term" value="F:metal ion binding"/>
    <property type="evidence" value="ECO:0007669"/>
    <property type="project" value="UniProtKB-KW"/>
</dbReference>
<dbReference type="Gene3D" id="1.20.120.430">
    <property type="entry name" value="tRNA modification GTPase MnmE domain 2"/>
    <property type="match status" value="1"/>
</dbReference>
<dbReference type="InterPro" id="IPR004520">
    <property type="entry name" value="GTPase_MnmE"/>
</dbReference>
<dbReference type="Pfam" id="PF01926">
    <property type="entry name" value="MMR_HSR1"/>
    <property type="match status" value="1"/>
</dbReference>
<dbReference type="HAMAP" id="MF_00379">
    <property type="entry name" value="GTPase_MnmE"/>
    <property type="match status" value="1"/>
</dbReference>
<dbReference type="SUPFAM" id="SSF52540">
    <property type="entry name" value="P-loop containing nucleoside triphosphate hydrolases"/>
    <property type="match status" value="1"/>
</dbReference>
<keyword evidence="10" id="KW-1185">Reference proteome</keyword>
<dbReference type="InterPro" id="IPR004006">
    <property type="entry name" value="DhaK_dom"/>
</dbReference>
<dbReference type="EC" id="3.6.-.-" evidence="6"/>
<feature type="binding site" evidence="6">
    <location>
        <position position="76"/>
    </location>
    <ligand>
        <name>(6S)-5-formyl-5,6,7,8-tetrahydrofolate</name>
        <dbReference type="ChEBI" id="CHEBI:57457"/>
    </ligand>
</feature>
<comment type="cofactor">
    <cofactor evidence="6">
        <name>K(+)</name>
        <dbReference type="ChEBI" id="CHEBI:29103"/>
    </cofactor>
    <text evidence="6">Binds 1 potassium ion per subunit.</text>
</comment>
<comment type="subcellular location">
    <subcellularLocation>
        <location evidence="6">Cytoplasm</location>
    </subcellularLocation>
</comment>
<feature type="binding site" evidence="6">
    <location>
        <position position="222"/>
    </location>
    <ligand>
        <name>K(+)</name>
        <dbReference type="ChEBI" id="CHEBI:29103"/>
    </ligand>
</feature>
<evidence type="ECO:0000256" key="6">
    <source>
        <dbReference type="HAMAP-Rule" id="MF_00379"/>
    </source>
</evidence>
<evidence type="ECO:0000256" key="4">
    <source>
        <dbReference type="ARBA" id="ARBA00022958"/>
    </source>
</evidence>
<name>A0A2R8BJJ3_9RHOB</name>
<feature type="binding site" evidence="6">
    <location>
        <position position="243"/>
    </location>
    <ligand>
        <name>K(+)</name>
        <dbReference type="ChEBI" id="CHEBI:29103"/>
    </ligand>
</feature>
<dbReference type="PROSITE" id="PS51709">
    <property type="entry name" value="G_TRME"/>
    <property type="match status" value="1"/>
</dbReference>
<keyword evidence="2 6" id="KW-0819">tRNA processing</keyword>
<evidence type="ECO:0000259" key="7">
    <source>
        <dbReference type="PROSITE" id="PS51481"/>
    </source>
</evidence>
<dbReference type="PANTHER" id="PTHR42714:SF2">
    <property type="entry name" value="TRNA MODIFICATION GTPASE GTPBP3, MITOCHONDRIAL"/>
    <property type="match status" value="1"/>
</dbReference>
<dbReference type="AlphaFoldDB" id="A0A2R8BJJ3"/>
<sequence length="429" mass="45103">MDTIYALASARGKSGVAVIRISGPGAWGAVALLAGDVPKPRFAALRRLRLGADVLDDAIVVTFAKGASFTGEESAELQLHGATATVSAVLGALAGMAGLRLAEPGEFTRRALENGRLDLAQVEGLADLIESETEAQRRQAMRVLSGQVGERAEGWRRDLIRAAALLEATIDFADEDVPEDVGPEVVALLTGVEAKLRREIAGFGAAERIREGFEVAIVGQPNAGKSTLLNALAGREAAITSEVAGTTRDVIEVRMDLSGLAVTFLDTAGLRQTEDLVEGIGVRRALERARQADLRVFLVEASGTGMLEPGASDIIVRAKADLLAESVDMLGVSGKTGAGLGELIALIGERLSARVASAGVITRVRHKSAIENALKAMESARLEISKGPDRIEFAAENVRAATRALDSLVGRVDVEHLLDEIFSSFCIGK</sequence>
<dbReference type="Gene3D" id="3.40.50.300">
    <property type="entry name" value="P-loop containing nucleotide triphosphate hydrolases"/>
    <property type="match status" value="1"/>
</dbReference>
<dbReference type="SUPFAM" id="SSF116878">
    <property type="entry name" value="TrmE connector domain"/>
    <property type="match status" value="1"/>
</dbReference>
<keyword evidence="6 9" id="KW-0378">Hydrolase</keyword>
<evidence type="ECO:0000313" key="10">
    <source>
        <dbReference type="Proteomes" id="UP000244924"/>
    </source>
</evidence>
<dbReference type="InterPro" id="IPR027417">
    <property type="entry name" value="P-loop_NTPase"/>
</dbReference>
<dbReference type="GO" id="GO:0006071">
    <property type="term" value="P:glycerol metabolic process"/>
    <property type="evidence" value="ECO:0007669"/>
    <property type="project" value="InterPro"/>
</dbReference>
<keyword evidence="6" id="KW-0963">Cytoplasm</keyword>
<accession>A0A2R8BJJ3</accession>
<evidence type="ECO:0000256" key="5">
    <source>
        <dbReference type="ARBA" id="ARBA00023134"/>
    </source>
</evidence>
<feature type="binding site" evidence="6">
    <location>
        <position position="429"/>
    </location>
    <ligand>
        <name>(6S)-5-formyl-5,6,7,8-tetrahydrofolate</name>
        <dbReference type="ChEBI" id="CHEBI:57457"/>
    </ligand>
</feature>
<dbReference type="Pfam" id="PF10396">
    <property type="entry name" value="TrmE_N"/>
    <property type="match status" value="1"/>
</dbReference>
<evidence type="ECO:0000256" key="3">
    <source>
        <dbReference type="ARBA" id="ARBA00022741"/>
    </source>
</evidence>
<dbReference type="CDD" id="cd14858">
    <property type="entry name" value="TrmE_N"/>
    <property type="match status" value="1"/>
</dbReference>
<keyword evidence="3 6" id="KW-0547">Nucleotide-binding</keyword>
<comment type="subunit">
    <text evidence="6">Homodimer. Heterotetramer of two MnmE and two MnmG subunits.</text>
</comment>
<dbReference type="GO" id="GO:0005737">
    <property type="term" value="C:cytoplasm"/>
    <property type="evidence" value="ECO:0007669"/>
    <property type="project" value="UniProtKB-SubCell"/>
</dbReference>
<dbReference type="GO" id="GO:0003924">
    <property type="term" value="F:GTPase activity"/>
    <property type="evidence" value="ECO:0007669"/>
    <property type="project" value="UniProtKB-UniRule"/>
</dbReference>
<comment type="caution">
    <text evidence="6">Lacks conserved residue(s) required for the propagation of feature annotation.</text>
</comment>
<dbReference type="InterPro" id="IPR027266">
    <property type="entry name" value="TrmE/GcvT-like"/>
</dbReference>
<feature type="binding site" evidence="6">
    <location>
        <begin position="266"/>
        <end position="269"/>
    </location>
    <ligand>
        <name>GTP</name>
        <dbReference type="ChEBI" id="CHEBI:37565"/>
    </ligand>
</feature>
<evidence type="ECO:0000313" key="9">
    <source>
        <dbReference type="EMBL" id="SPH23548.1"/>
    </source>
</evidence>
<dbReference type="PROSITE" id="PS51481">
    <property type="entry name" value="DHAK"/>
    <property type="match status" value="1"/>
</dbReference>
<organism evidence="9 10">
    <name type="scientific">Albidovulum aquaemixtae</name>
    <dbReference type="NCBI Taxonomy" id="1542388"/>
    <lineage>
        <taxon>Bacteria</taxon>
        <taxon>Pseudomonadati</taxon>
        <taxon>Pseudomonadota</taxon>
        <taxon>Alphaproteobacteria</taxon>
        <taxon>Rhodobacterales</taxon>
        <taxon>Paracoccaceae</taxon>
        <taxon>Albidovulum</taxon>
    </lineage>
</organism>
<gene>
    <name evidence="6 9" type="primary">mnmE</name>
    <name evidence="6" type="synonym">trmE</name>
    <name evidence="9" type="ORF">DEA8626_02612</name>
</gene>
<keyword evidence="6" id="KW-0479">Metal-binding</keyword>
<dbReference type="GO" id="GO:0005525">
    <property type="term" value="F:GTP binding"/>
    <property type="evidence" value="ECO:0007669"/>
    <property type="project" value="UniProtKB-UniRule"/>
</dbReference>
<dbReference type="PRINTS" id="PR00326">
    <property type="entry name" value="GTP1OBG"/>
</dbReference>
<protein>
    <recommendedName>
        <fullName evidence="6">tRNA modification GTPase MnmE</fullName>
        <ecNumber evidence="6">3.6.-.-</ecNumber>
    </recommendedName>
</protein>
<feature type="binding site" evidence="6">
    <location>
        <begin position="241"/>
        <end position="247"/>
    </location>
    <ligand>
        <name>GTP</name>
        <dbReference type="ChEBI" id="CHEBI:37565"/>
    </ligand>
</feature>
<dbReference type="OrthoDB" id="9805918at2"/>
<keyword evidence="5 6" id="KW-0342">GTP-binding</keyword>
<evidence type="ECO:0000256" key="2">
    <source>
        <dbReference type="ARBA" id="ARBA00022694"/>
    </source>
</evidence>
<dbReference type="InterPro" id="IPR006073">
    <property type="entry name" value="GTP-bd"/>
</dbReference>
<feature type="binding site" evidence="6">
    <location>
        <begin position="222"/>
        <end position="227"/>
    </location>
    <ligand>
        <name>GTP</name>
        <dbReference type="ChEBI" id="CHEBI:37565"/>
    </ligand>
</feature>
<keyword evidence="4 6" id="KW-0630">Potassium</keyword>
<dbReference type="NCBIfam" id="TIGR00231">
    <property type="entry name" value="small_GTP"/>
    <property type="match status" value="1"/>
</dbReference>
<feature type="binding site" evidence="6">
    <location>
        <position position="20"/>
    </location>
    <ligand>
        <name>(6S)-5-formyl-5,6,7,8-tetrahydrofolate</name>
        <dbReference type="ChEBI" id="CHEBI:57457"/>
    </ligand>
</feature>
<dbReference type="InterPro" id="IPR027368">
    <property type="entry name" value="MnmE_dom2"/>
</dbReference>
<feature type="binding site" evidence="6">
    <location>
        <position position="247"/>
    </location>
    <ligand>
        <name>Mg(2+)</name>
        <dbReference type="ChEBI" id="CHEBI:18420"/>
    </ligand>
</feature>
<feature type="domain" description="DhaK" evidence="7">
    <location>
        <begin position="1"/>
        <end position="299"/>
    </location>
</feature>
<dbReference type="InterPro" id="IPR031168">
    <property type="entry name" value="G_TrmE"/>
</dbReference>
<dbReference type="CDD" id="cd04164">
    <property type="entry name" value="trmE"/>
    <property type="match status" value="1"/>
</dbReference>
<feature type="domain" description="TrmE-type G" evidence="8">
    <location>
        <begin position="212"/>
        <end position="352"/>
    </location>
</feature>
<dbReference type="NCBIfam" id="NF003661">
    <property type="entry name" value="PRK05291.1-3"/>
    <property type="match status" value="1"/>
</dbReference>
<dbReference type="Gene3D" id="3.30.1360.120">
    <property type="entry name" value="Probable tRNA modification gtpase trme, domain 1"/>
    <property type="match status" value="1"/>
</dbReference>
<feature type="binding site" evidence="6">
    <location>
        <position position="246"/>
    </location>
    <ligand>
        <name>K(+)</name>
        <dbReference type="ChEBI" id="CHEBI:29103"/>
    </ligand>
</feature>
<dbReference type="GO" id="GO:0002098">
    <property type="term" value="P:tRNA wobble uridine modification"/>
    <property type="evidence" value="ECO:0007669"/>
    <property type="project" value="TreeGrafter"/>
</dbReference>
<evidence type="ECO:0000259" key="8">
    <source>
        <dbReference type="PROSITE" id="PS51709"/>
    </source>
</evidence>
<comment type="function">
    <text evidence="6">Exhibits a very high intrinsic GTPase hydrolysis rate. Involved in the addition of a carboxymethylaminomethyl (cmnm) group at the wobble position (U34) of certain tRNAs, forming tRNA-cmnm(5)s(2)U34.</text>
</comment>
<dbReference type="EMBL" id="OMOQ01000002">
    <property type="protein sequence ID" value="SPH23548.1"/>
    <property type="molecule type" value="Genomic_DNA"/>
</dbReference>